<sequence>MSDGMIGGFKTTKPREIQVGRDSVTLASIAALCDKRPSTCPTDRRRPMKIALPLIVSLGMLTTMICLSIGMATALPPGHGIALPFGLGGADGTASAGLALSLMPVTLLVATALFALVPRMAPRVALKPERYIMLWLAIILVSALGHGLIIRGALMALRGA</sequence>
<organism evidence="2 3">
    <name type="scientific">Neorhizobium lilium</name>
    <dbReference type="NCBI Taxonomy" id="2503024"/>
    <lineage>
        <taxon>Bacteria</taxon>
        <taxon>Pseudomonadati</taxon>
        <taxon>Pseudomonadota</taxon>
        <taxon>Alphaproteobacteria</taxon>
        <taxon>Hyphomicrobiales</taxon>
        <taxon>Rhizobiaceae</taxon>
        <taxon>Rhizobium/Agrobacterium group</taxon>
        <taxon>Neorhizobium</taxon>
    </lineage>
</organism>
<dbReference type="OrthoDB" id="8371128at2"/>
<feature type="transmembrane region" description="Helical" evidence="1">
    <location>
        <begin position="51"/>
        <end position="75"/>
    </location>
</feature>
<dbReference type="Proteomes" id="UP000287687">
    <property type="component" value="Unassembled WGS sequence"/>
</dbReference>
<protein>
    <recommendedName>
        <fullName evidence="4">DUF1648 domain-containing protein</fullName>
    </recommendedName>
</protein>
<evidence type="ECO:0000313" key="3">
    <source>
        <dbReference type="Proteomes" id="UP000287687"/>
    </source>
</evidence>
<feature type="transmembrane region" description="Helical" evidence="1">
    <location>
        <begin position="95"/>
        <end position="119"/>
    </location>
</feature>
<keyword evidence="1" id="KW-0472">Membrane</keyword>
<comment type="caution">
    <text evidence="2">The sequence shown here is derived from an EMBL/GenBank/DDBJ whole genome shotgun (WGS) entry which is preliminary data.</text>
</comment>
<keyword evidence="1" id="KW-1133">Transmembrane helix</keyword>
<name>A0A3S3SFG4_9HYPH</name>
<keyword evidence="3" id="KW-1185">Reference proteome</keyword>
<reference evidence="2 3" key="1">
    <citation type="submission" date="2019-01" db="EMBL/GenBank/DDBJ databases">
        <title>The draft genome of Rhizobium sp. 24NR.</title>
        <authorList>
            <person name="Liu L."/>
            <person name="Liang L."/>
            <person name="Shi S."/>
            <person name="Xu L."/>
            <person name="Wang X."/>
            <person name="Li L."/>
            <person name="Zhang X."/>
        </authorList>
    </citation>
    <scope>NUCLEOTIDE SEQUENCE [LARGE SCALE GENOMIC DNA]</scope>
    <source>
        <strain evidence="2 3">24NR</strain>
    </source>
</reference>
<keyword evidence="1" id="KW-0812">Transmembrane</keyword>
<dbReference type="EMBL" id="SBIP01000002">
    <property type="protein sequence ID" value="RWX79036.1"/>
    <property type="molecule type" value="Genomic_DNA"/>
</dbReference>
<evidence type="ECO:0000313" key="2">
    <source>
        <dbReference type="EMBL" id="RWX79036.1"/>
    </source>
</evidence>
<proteinExistence type="predicted"/>
<accession>A0A3S3SFG4</accession>
<evidence type="ECO:0000256" key="1">
    <source>
        <dbReference type="SAM" id="Phobius"/>
    </source>
</evidence>
<gene>
    <name evidence="2" type="ORF">EPK99_10725</name>
</gene>
<dbReference type="RefSeq" id="WP_128443011.1">
    <property type="nucleotide sequence ID" value="NZ_SBIP01000002.1"/>
</dbReference>
<dbReference type="AlphaFoldDB" id="A0A3S3SFG4"/>
<evidence type="ECO:0008006" key="4">
    <source>
        <dbReference type="Google" id="ProtNLM"/>
    </source>
</evidence>
<feature type="transmembrane region" description="Helical" evidence="1">
    <location>
        <begin position="131"/>
        <end position="154"/>
    </location>
</feature>